<feature type="compositionally biased region" description="Basic and acidic residues" evidence="1">
    <location>
        <begin position="9"/>
        <end position="29"/>
    </location>
</feature>
<reference evidence="2 3" key="1">
    <citation type="submission" date="2023-10" db="EMBL/GenBank/DDBJ databases">
        <title>Genomes of two closely related lineages of the louse Polyplax serrata with different host specificities.</title>
        <authorList>
            <person name="Martinu J."/>
            <person name="Tarabai H."/>
            <person name="Stefka J."/>
            <person name="Hypsa V."/>
        </authorList>
    </citation>
    <scope>NUCLEOTIDE SEQUENCE [LARGE SCALE GENOMIC DNA]</scope>
    <source>
        <strain evidence="2">HR10_N</strain>
    </source>
</reference>
<dbReference type="AlphaFoldDB" id="A0AAN8S9Z3"/>
<protein>
    <submittedName>
        <fullName evidence="2">Uncharacterized protein</fullName>
    </submittedName>
</protein>
<evidence type="ECO:0000256" key="1">
    <source>
        <dbReference type="SAM" id="MobiDB-lite"/>
    </source>
</evidence>
<feature type="region of interest" description="Disordered" evidence="1">
    <location>
        <begin position="1"/>
        <end position="29"/>
    </location>
</feature>
<sequence length="80" mass="8826">MATRGWHRFLSDRDVRTRASDSDGEKEKAKAVETVRSVVGVPPITTPGHTGYLTFATFPPVWARKSAESHAGNDQPMETQ</sequence>
<dbReference type="Proteomes" id="UP001372834">
    <property type="component" value="Unassembled WGS sequence"/>
</dbReference>
<name>A0AAN8S9Z3_POLSC</name>
<accession>A0AAN8S9Z3</accession>
<evidence type="ECO:0000313" key="3">
    <source>
        <dbReference type="Proteomes" id="UP001372834"/>
    </source>
</evidence>
<evidence type="ECO:0000313" key="2">
    <source>
        <dbReference type="EMBL" id="KAK6636730.1"/>
    </source>
</evidence>
<gene>
    <name evidence="2" type="ORF">RUM43_010393</name>
</gene>
<proteinExistence type="predicted"/>
<organism evidence="2 3">
    <name type="scientific">Polyplax serrata</name>
    <name type="common">Common mouse louse</name>
    <dbReference type="NCBI Taxonomy" id="468196"/>
    <lineage>
        <taxon>Eukaryota</taxon>
        <taxon>Metazoa</taxon>
        <taxon>Ecdysozoa</taxon>
        <taxon>Arthropoda</taxon>
        <taxon>Hexapoda</taxon>
        <taxon>Insecta</taxon>
        <taxon>Pterygota</taxon>
        <taxon>Neoptera</taxon>
        <taxon>Paraneoptera</taxon>
        <taxon>Psocodea</taxon>
        <taxon>Troctomorpha</taxon>
        <taxon>Phthiraptera</taxon>
        <taxon>Anoplura</taxon>
        <taxon>Polyplacidae</taxon>
        <taxon>Polyplax</taxon>
    </lineage>
</organism>
<comment type="caution">
    <text evidence="2">The sequence shown here is derived from an EMBL/GenBank/DDBJ whole genome shotgun (WGS) entry which is preliminary data.</text>
</comment>
<dbReference type="EMBL" id="JAWJWE010000004">
    <property type="protein sequence ID" value="KAK6636730.1"/>
    <property type="molecule type" value="Genomic_DNA"/>
</dbReference>